<dbReference type="Pfam" id="PF00753">
    <property type="entry name" value="Lactamase_B"/>
    <property type="match status" value="1"/>
</dbReference>
<dbReference type="InParanoid" id="A0A316YQW5"/>
<evidence type="ECO:0000256" key="2">
    <source>
        <dbReference type="ARBA" id="ARBA00007749"/>
    </source>
</evidence>
<comment type="similarity">
    <text evidence="2">Belongs to the metallo-beta-lactamase superfamily.</text>
</comment>
<evidence type="ECO:0000313" key="7">
    <source>
        <dbReference type="EMBL" id="PWN91204.1"/>
    </source>
</evidence>
<dbReference type="InterPro" id="IPR001279">
    <property type="entry name" value="Metallo-B-lactamas"/>
</dbReference>
<evidence type="ECO:0000256" key="5">
    <source>
        <dbReference type="ARBA" id="ARBA00022833"/>
    </source>
</evidence>
<keyword evidence="5" id="KW-0862">Zinc</keyword>
<dbReference type="SMART" id="SM00849">
    <property type="entry name" value="Lactamase_B"/>
    <property type="match status" value="1"/>
</dbReference>
<evidence type="ECO:0000259" key="6">
    <source>
        <dbReference type="SMART" id="SM00849"/>
    </source>
</evidence>
<dbReference type="InterPro" id="IPR051013">
    <property type="entry name" value="MBL_superfamily_lactonases"/>
</dbReference>
<feature type="domain" description="Metallo-beta-lactamase" evidence="6">
    <location>
        <begin position="69"/>
        <end position="291"/>
    </location>
</feature>
<proteinExistence type="inferred from homology"/>
<dbReference type="GeneID" id="37045811"/>
<dbReference type="CDD" id="cd07729">
    <property type="entry name" value="AHL_lactonase_MBL-fold"/>
    <property type="match status" value="1"/>
</dbReference>
<dbReference type="EMBL" id="KZ819635">
    <property type="protein sequence ID" value="PWN91204.1"/>
    <property type="molecule type" value="Genomic_DNA"/>
</dbReference>
<dbReference type="Proteomes" id="UP000245768">
    <property type="component" value="Unassembled WGS sequence"/>
</dbReference>
<sequence length="306" mass="33648">MSQRQQRAVATALADNSGSSAMQGETKITCIETGKVDIKVAQLNARRERGGLGRKVDMIRDPKWLMNLPIATMLIEHPTAGRFLVDTGDTWRSCCSGHVPWWHYIMRTQVKIKVAPHEEIGTKLLKLGVDPATDIDGVVLTHMHGDHAGGLHHFPRTPILVTKENYNVSKGIKGMVEGNLPQHWPTWLKPQFVEFSDGPIGPFEKSLSLVPDGSIALVPTPGHVKGHQSVIVRNGPGGLTYFISGDAAYMQSSVQQGIADGVTMDPKTAVETLRKIKVFCTSQPTVLLCGHDPENLERLENRQLFK</sequence>
<dbReference type="InterPro" id="IPR036866">
    <property type="entry name" value="RibonucZ/Hydroxyglut_hydro"/>
</dbReference>
<dbReference type="Gene3D" id="3.60.15.10">
    <property type="entry name" value="Ribonuclease Z/Hydroxyacylglutathione hydrolase-like"/>
    <property type="match status" value="1"/>
</dbReference>
<evidence type="ECO:0000313" key="8">
    <source>
        <dbReference type="Proteomes" id="UP000245768"/>
    </source>
</evidence>
<reference evidence="7 8" key="1">
    <citation type="journal article" date="2018" name="Mol. Biol. Evol.">
        <title>Broad Genomic Sampling Reveals a Smut Pathogenic Ancestry of the Fungal Clade Ustilaginomycotina.</title>
        <authorList>
            <person name="Kijpornyongpan T."/>
            <person name="Mondo S.J."/>
            <person name="Barry K."/>
            <person name="Sandor L."/>
            <person name="Lee J."/>
            <person name="Lipzen A."/>
            <person name="Pangilinan J."/>
            <person name="LaButti K."/>
            <person name="Hainaut M."/>
            <person name="Henrissat B."/>
            <person name="Grigoriev I.V."/>
            <person name="Spatafora J.W."/>
            <person name="Aime M.C."/>
        </authorList>
    </citation>
    <scope>NUCLEOTIDE SEQUENCE [LARGE SCALE GENOMIC DNA]</scope>
    <source>
        <strain evidence="7 8">MCA 4198</strain>
    </source>
</reference>
<gene>
    <name evidence="7" type="ORF">FA10DRAFT_284146</name>
</gene>
<organism evidence="7 8">
    <name type="scientific">Acaromyces ingoldii</name>
    <dbReference type="NCBI Taxonomy" id="215250"/>
    <lineage>
        <taxon>Eukaryota</taxon>
        <taxon>Fungi</taxon>
        <taxon>Dikarya</taxon>
        <taxon>Basidiomycota</taxon>
        <taxon>Ustilaginomycotina</taxon>
        <taxon>Exobasidiomycetes</taxon>
        <taxon>Exobasidiales</taxon>
        <taxon>Cryptobasidiaceae</taxon>
        <taxon>Acaromyces</taxon>
    </lineage>
</organism>
<accession>A0A316YQW5</accession>
<dbReference type="PANTHER" id="PTHR42978:SF7">
    <property type="entry name" value="METALLO-HYDROLASE RV2300C-RELATED"/>
    <property type="match status" value="1"/>
</dbReference>
<protein>
    <submittedName>
        <fullName evidence="7">Beta-lactamase-like protein</fullName>
    </submittedName>
</protein>
<evidence type="ECO:0000256" key="3">
    <source>
        <dbReference type="ARBA" id="ARBA00022723"/>
    </source>
</evidence>
<dbReference type="PANTHER" id="PTHR42978">
    <property type="entry name" value="QUORUM-QUENCHING LACTONASE YTNP-RELATED-RELATED"/>
    <property type="match status" value="1"/>
</dbReference>
<keyword evidence="3" id="KW-0479">Metal-binding</keyword>
<evidence type="ECO:0000256" key="1">
    <source>
        <dbReference type="ARBA" id="ARBA00001947"/>
    </source>
</evidence>
<keyword evidence="8" id="KW-1185">Reference proteome</keyword>
<name>A0A316YQW5_9BASI</name>
<dbReference type="SUPFAM" id="SSF56281">
    <property type="entry name" value="Metallo-hydrolase/oxidoreductase"/>
    <property type="match status" value="1"/>
</dbReference>
<comment type="cofactor">
    <cofactor evidence="1">
        <name>Zn(2+)</name>
        <dbReference type="ChEBI" id="CHEBI:29105"/>
    </cofactor>
</comment>
<dbReference type="RefSeq" id="XP_025378402.1">
    <property type="nucleotide sequence ID" value="XM_025523895.1"/>
</dbReference>
<dbReference type="GO" id="GO:0046872">
    <property type="term" value="F:metal ion binding"/>
    <property type="evidence" value="ECO:0007669"/>
    <property type="project" value="UniProtKB-KW"/>
</dbReference>
<keyword evidence="4" id="KW-0378">Hydrolase</keyword>
<dbReference type="GO" id="GO:0016787">
    <property type="term" value="F:hydrolase activity"/>
    <property type="evidence" value="ECO:0007669"/>
    <property type="project" value="UniProtKB-KW"/>
</dbReference>
<dbReference type="AlphaFoldDB" id="A0A316YQW5"/>
<dbReference type="STRING" id="215250.A0A316YQW5"/>
<evidence type="ECO:0000256" key="4">
    <source>
        <dbReference type="ARBA" id="ARBA00022801"/>
    </source>
</evidence>
<dbReference type="OrthoDB" id="10250730at2759"/>